<dbReference type="EMBL" id="CP013188">
    <property type="protein sequence ID" value="ALO44442.1"/>
    <property type="molecule type" value="Genomic_DNA"/>
</dbReference>
<dbReference type="InterPro" id="IPR050765">
    <property type="entry name" value="Riboflavin_Biosynth_HTPR"/>
</dbReference>
<keyword evidence="3" id="KW-1185">Reference proteome</keyword>
<dbReference type="SUPFAM" id="SSF53597">
    <property type="entry name" value="Dihydrofolate reductase-like"/>
    <property type="match status" value="1"/>
</dbReference>
<dbReference type="Pfam" id="PF01872">
    <property type="entry name" value="RibD_C"/>
    <property type="match status" value="1"/>
</dbReference>
<reference evidence="2 3" key="1">
    <citation type="submission" date="2015-11" db="EMBL/GenBank/DDBJ databases">
        <authorList>
            <person name="Zhang Y."/>
            <person name="Guo Z."/>
        </authorList>
    </citation>
    <scope>NUCLEOTIDE SEQUENCE [LARGE SCALE GENOMIC DNA]</scope>
    <source>
        <strain evidence="2 3">KCTC 12086</strain>
    </source>
</reference>
<dbReference type="RefSeq" id="WP_058032298.1">
    <property type="nucleotide sequence ID" value="NZ_CP013188.1"/>
</dbReference>
<dbReference type="Proteomes" id="UP000061457">
    <property type="component" value="Chromosome II"/>
</dbReference>
<dbReference type="PANTHER" id="PTHR38011">
    <property type="entry name" value="DIHYDROFOLATE REDUCTASE FAMILY PROTEIN (AFU_ORTHOLOGUE AFUA_8G06820)"/>
    <property type="match status" value="1"/>
</dbReference>
<dbReference type="KEGG" id="pphe:PP2015_3974"/>
<dbReference type="Gene3D" id="3.40.430.10">
    <property type="entry name" value="Dihydrofolate Reductase, subunit A"/>
    <property type="match status" value="1"/>
</dbReference>
<evidence type="ECO:0000259" key="1">
    <source>
        <dbReference type="Pfam" id="PF01872"/>
    </source>
</evidence>
<dbReference type="OrthoDB" id="7592443at2"/>
<protein>
    <submittedName>
        <fullName evidence="2">Diacylglycerol kinase</fullName>
    </submittedName>
</protein>
<dbReference type="GO" id="GO:0009231">
    <property type="term" value="P:riboflavin biosynthetic process"/>
    <property type="evidence" value="ECO:0007669"/>
    <property type="project" value="InterPro"/>
</dbReference>
<dbReference type="InterPro" id="IPR024072">
    <property type="entry name" value="DHFR-like_dom_sf"/>
</dbReference>
<name>A0A0S2K7Q8_9GAMM</name>
<dbReference type="PATRIC" id="fig|161398.10.peg.4070"/>
<gene>
    <name evidence="2" type="ORF">PP2015_3974</name>
</gene>
<evidence type="ECO:0000313" key="3">
    <source>
        <dbReference type="Proteomes" id="UP000061457"/>
    </source>
</evidence>
<dbReference type="AlphaFoldDB" id="A0A0S2K7Q8"/>
<keyword evidence="2" id="KW-0418">Kinase</keyword>
<keyword evidence="2" id="KW-0808">Transferase</keyword>
<proteinExistence type="predicted"/>
<sequence length="178" mass="20105">MTNTVYIATSLDGFIADKNNQVDWLHQVPNPTGDDCGFAEFMQNIDALVMGRNTLEVVLSFDCDWPYSKPVFVLSNTLQQVPENLKDKVFLVQGELKDVVDSLNKQGFKHLYIDGGKTIQGFLQQDLIDELIITTIPVLLGGGIPLFGELKAPLKFKHVKAIRYLDYLVQNHFIRADY</sequence>
<feature type="domain" description="Bacterial bifunctional deaminase-reductase C-terminal" evidence="1">
    <location>
        <begin position="5"/>
        <end position="161"/>
    </location>
</feature>
<dbReference type="PANTHER" id="PTHR38011:SF11">
    <property type="entry name" value="2,5-DIAMINO-6-RIBOSYLAMINO-4(3H)-PYRIMIDINONE 5'-PHOSPHATE REDUCTASE"/>
    <property type="match status" value="1"/>
</dbReference>
<dbReference type="GO" id="GO:0016301">
    <property type="term" value="F:kinase activity"/>
    <property type="evidence" value="ECO:0007669"/>
    <property type="project" value="UniProtKB-KW"/>
</dbReference>
<accession>A0A0S2K7Q8</accession>
<dbReference type="GO" id="GO:0008703">
    <property type="term" value="F:5-amino-6-(5-phosphoribosylamino)uracil reductase activity"/>
    <property type="evidence" value="ECO:0007669"/>
    <property type="project" value="InterPro"/>
</dbReference>
<dbReference type="InterPro" id="IPR002734">
    <property type="entry name" value="RibDG_C"/>
</dbReference>
<evidence type="ECO:0000313" key="2">
    <source>
        <dbReference type="EMBL" id="ALO44442.1"/>
    </source>
</evidence>
<organism evidence="2 3">
    <name type="scientific">Pseudoalteromonas phenolica</name>
    <dbReference type="NCBI Taxonomy" id="161398"/>
    <lineage>
        <taxon>Bacteria</taxon>
        <taxon>Pseudomonadati</taxon>
        <taxon>Pseudomonadota</taxon>
        <taxon>Gammaproteobacteria</taxon>
        <taxon>Alteromonadales</taxon>
        <taxon>Pseudoalteromonadaceae</taxon>
        <taxon>Pseudoalteromonas</taxon>
    </lineage>
</organism>
<dbReference type="STRING" id="161398.PP2015_3974"/>